<gene>
    <name evidence="1" type="ORF">WMO23_11195</name>
</gene>
<dbReference type="Proteomes" id="UP001433088">
    <property type="component" value="Unassembled WGS sequence"/>
</dbReference>
<sequence>MNIKLFSFLLLLFFYIAFPVYADNEIYDLKKGFIQINEQRLNSTYTIKAFVNKETSTNKVFSQNVSKSILDLTFIYYTNDNKQFTSVRKIIKILENRNGIFYKELKEIAYYTSKGNVERLPEKIFSSSTYQCVDDNTFYGNSILTALKKSY</sequence>
<organism evidence="1 2">
    <name type="scientific">Megasphaera intestinihominis</name>
    <dbReference type="NCBI Taxonomy" id="3133159"/>
    <lineage>
        <taxon>Bacteria</taxon>
        <taxon>Bacillati</taxon>
        <taxon>Bacillota</taxon>
        <taxon>Negativicutes</taxon>
        <taxon>Veillonellales</taxon>
        <taxon>Veillonellaceae</taxon>
        <taxon>Megasphaera</taxon>
    </lineage>
</organism>
<proteinExistence type="predicted"/>
<accession>A0ABV1CYS0</accession>
<reference evidence="1 2" key="1">
    <citation type="submission" date="2024-03" db="EMBL/GenBank/DDBJ databases">
        <title>Human intestinal bacterial collection.</title>
        <authorList>
            <person name="Pauvert C."/>
            <person name="Hitch T.C.A."/>
            <person name="Clavel T."/>
        </authorList>
    </citation>
    <scope>NUCLEOTIDE SEQUENCE [LARGE SCALE GENOMIC DNA]</scope>
    <source>
        <strain evidence="1 2">CLA-AA-H81</strain>
    </source>
</reference>
<dbReference type="EMBL" id="JBBMEU010000122">
    <property type="protein sequence ID" value="MEQ2423289.1"/>
    <property type="molecule type" value="Genomic_DNA"/>
</dbReference>
<evidence type="ECO:0000313" key="2">
    <source>
        <dbReference type="Proteomes" id="UP001433088"/>
    </source>
</evidence>
<evidence type="ECO:0000313" key="1">
    <source>
        <dbReference type="EMBL" id="MEQ2423289.1"/>
    </source>
</evidence>
<dbReference type="RefSeq" id="WP_302420378.1">
    <property type="nucleotide sequence ID" value="NZ_JBBMEU010000122.1"/>
</dbReference>
<protein>
    <submittedName>
        <fullName evidence="1">Uncharacterized protein</fullName>
    </submittedName>
</protein>
<name>A0ABV1CYS0_9FIRM</name>
<keyword evidence="2" id="KW-1185">Reference proteome</keyword>
<comment type="caution">
    <text evidence="1">The sequence shown here is derived from an EMBL/GenBank/DDBJ whole genome shotgun (WGS) entry which is preliminary data.</text>
</comment>